<dbReference type="RefSeq" id="WP_390206714.1">
    <property type="nucleotide sequence ID" value="NZ_JBHTAX010000004.1"/>
</dbReference>
<dbReference type="EMBL" id="JBHTAX010000004">
    <property type="protein sequence ID" value="MFC7192364.1"/>
    <property type="molecule type" value="Genomic_DNA"/>
</dbReference>
<feature type="region of interest" description="Disordered" evidence="5">
    <location>
        <begin position="111"/>
        <end position="143"/>
    </location>
</feature>
<keyword evidence="3" id="KW-0408">Iron</keyword>
<name>A0ABD5YWI0_9EURY</name>
<comment type="caution">
    <text evidence="7">The sequence shown here is derived from an EMBL/GenBank/DDBJ whole genome shotgun (WGS) entry which is preliminary data.</text>
</comment>
<dbReference type="GO" id="GO:0046872">
    <property type="term" value="F:metal ion binding"/>
    <property type="evidence" value="ECO:0007669"/>
    <property type="project" value="UniProtKB-KW"/>
</dbReference>
<feature type="region of interest" description="Disordered" evidence="5">
    <location>
        <begin position="1"/>
        <end position="21"/>
    </location>
</feature>
<keyword evidence="8" id="KW-1185">Reference proteome</keyword>
<keyword evidence="4" id="KW-0411">Iron-sulfur</keyword>
<keyword evidence="1" id="KW-0004">4Fe-4S</keyword>
<dbReference type="Pfam" id="PF01512">
    <property type="entry name" value="Complex1_51K"/>
    <property type="match status" value="1"/>
</dbReference>
<dbReference type="AlphaFoldDB" id="A0ABD5YWI0"/>
<organism evidence="7 8">
    <name type="scientific">Halocatena marina</name>
    <dbReference type="NCBI Taxonomy" id="2934937"/>
    <lineage>
        <taxon>Archaea</taxon>
        <taxon>Methanobacteriati</taxon>
        <taxon>Methanobacteriota</taxon>
        <taxon>Stenosarchaea group</taxon>
        <taxon>Halobacteria</taxon>
        <taxon>Halobacteriales</taxon>
        <taxon>Natronomonadaceae</taxon>
        <taxon>Halocatena</taxon>
    </lineage>
</organism>
<feature type="domain" description="NADH-ubiquinone oxidoreductase 51kDa subunit FMN-binding" evidence="6">
    <location>
        <begin position="7"/>
        <end position="118"/>
    </location>
</feature>
<accession>A0ABD5YWI0</accession>
<keyword evidence="2" id="KW-0479">Metal-binding</keyword>
<dbReference type="Gene3D" id="3.40.50.11540">
    <property type="entry name" value="NADH-ubiquinone oxidoreductase 51kDa subunit"/>
    <property type="match status" value="1"/>
</dbReference>
<dbReference type="InterPro" id="IPR011538">
    <property type="entry name" value="Nuo51_FMN-bd"/>
</dbReference>
<evidence type="ECO:0000256" key="5">
    <source>
        <dbReference type="SAM" id="MobiDB-lite"/>
    </source>
</evidence>
<reference evidence="7 8" key="1">
    <citation type="journal article" date="2019" name="Int. J. Syst. Evol. Microbiol.">
        <title>The Global Catalogue of Microorganisms (GCM) 10K type strain sequencing project: providing services to taxonomists for standard genome sequencing and annotation.</title>
        <authorList>
            <consortium name="The Broad Institute Genomics Platform"/>
            <consortium name="The Broad Institute Genome Sequencing Center for Infectious Disease"/>
            <person name="Wu L."/>
            <person name="Ma J."/>
        </authorList>
    </citation>
    <scope>NUCLEOTIDE SEQUENCE [LARGE SCALE GENOMIC DNA]</scope>
    <source>
        <strain evidence="7 8">RDMS1</strain>
    </source>
</reference>
<evidence type="ECO:0000256" key="2">
    <source>
        <dbReference type="ARBA" id="ARBA00022723"/>
    </source>
</evidence>
<dbReference type="InterPro" id="IPR037225">
    <property type="entry name" value="Nuo51_FMN-bd_sf"/>
</dbReference>
<evidence type="ECO:0000313" key="7">
    <source>
        <dbReference type="EMBL" id="MFC7192364.1"/>
    </source>
</evidence>
<evidence type="ECO:0000313" key="8">
    <source>
        <dbReference type="Proteomes" id="UP001596417"/>
    </source>
</evidence>
<dbReference type="SUPFAM" id="SSF142019">
    <property type="entry name" value="Nqo1 FMN-binding domain-like"/>
    <property type="match status" value="1"/>
</dbReference>
<dbReference type="GO" id="GO:0051539">
    <property type="term" value="F:4 iron, 4 sulfur cluster binding"/>
    <property type="evidence" value="ECO:0007669"/>
    <property type="project" value="UniProtKB-KW"/>
</dbReference>
<sequence length="143" mass="15370">MHETTGDPIVVVNGNESDDHADGDRLLLESAPLEVLDAALATATVLDASDVVVYTNETWTIACERVQNAATALVDAVATEISIRVVTGPDEYKAGEPTMALEAIEGNHRLEARRQPLDRANTASMAGRRYSTRPGRLHSSTRS</sequence>
<proteinExistence type="predicted"/>
<protein>
    <recommendedName>
        <fullName evidence="6">NADH-ubiquinone oxidoreductase 51kDa subunit FMN-binding domain-containing protein</fullName>
    </recommendedName>
</protein>
<evidence type="ECO:0000256" key="3">
    <source>
        <dbReference type="ARBA" id="ARBA00023004"/>
    </source>
</evidence>
<evidence type="ECO:0000259" key="6">
    <source>
        <dbReference type="Pfam" id="PF01512"/>
    </source>
</evidence>
<evidence type="ECO:0000256" key="4">
    <source>
        <dbReference type="ARBA" id="ARBA00023014"/>
    </source>
</evidence>
<dbReference type="Proteomes" id="UP001596417">
    <property type="component" value="Unassembled WGS sequence"/>
</dbReference>
<evidence type="ECO:0000256" key="1">
    <source>
        <dbReference type="ARBA" id="ARBA00022485"/>
    </source>
</evidence>
<gene>
    <name evidence="7" type="ORF">ACFQL7_22815</name>
</gene>